<evidence type="ECO:0000256" key="8">
    <source>
        <dbReference type="ARBA" id="ARBA00022881"/>
    </source>
</evidence>
<comment type="subcellular location">
    <subcellularLocation>
        <location evidence="1">Cytoplasm</location>
    </subcellularLocation>
</comment>
<dbReference type="Proteomes" id="UP000265691">
    <property type="component" value="Unassembled WGS sequence"/>
</dbReference>
<keyword evidence="7" id="KW-0067">ATP-binding</keyword>
<dbReference type="GO" id="GO:0005524">
    <property type="term" value="F:ATP binding"/>
    <property type="evidence" value="ECO:0007669"/>
    <property type="project" value="UniProtKB-KW"/>
</dbReference>
<evidence type="ECO:0000313" key="15">
    <source>
        <dbReference type="EMBL" id="RIY31367.1"/>
    </source>
</evidence>
<evidence type="ECO:0000256" key="12">
    <source>
        <dbReference type="ARBA" id="ARBA00039316"/>
    </source>
</evidence>
<dbReference type="SUPFAM" id="SSF52540">
    <property type="entry name" value="P-loop containing nucleoside triphosphate hydrolases"/>
    <property type="match status" value="2"/>
</dbReference>
<keyword evidence="6" id="KW-0228">DNA excision</keyword>
<evidence type="ECO:0000256" key="9">
    <source>
        <dbReference type="ARBA" id="ARBA00023125"/>
    </source>
</evidence>
<evidence type="ECO:0000256" key="5">
    <source>
        <dbReference type="ARBA" id="ARBA00022763"/>
    </source>
</evidence>
<dbReference type="PROSITE" id="PS50893">
    <property type="entry name" value="ABC_TRANSPORTER_2"/>
    <property type="match status" value="1"/>
</dbReference>
<name>A0A3A1Y5C0_9GAMM</name>
<keyword evidence="8" id="KW-0267">Excision nuclease</keyword>
<evidence type="ECO:0000313" key="16">
    <source>
        <dbReference type="Proteomes" id="UP000265691"/>
    </source>
</evidence>
<dbReference type="PANTHER" id="PTHR43152:SF3">
    <property type="entry name" value="UVRABC SYSTEM PROTEIN A"/>
    <property type="match status" value="1"/>
</dbReference>
<evidence type="ECO:0000256" key="13">
    <source>
        <dbReference type="ARBA" id="ARBA00042156"/>
    </source>
</evidence>
<keyword evidence="5" id="KW-0227">DNA damage</keyword>
<dbReference type="GO" id="GO:0006281">
    <property type="term" value="P:DNA repair"/>
    <property type="evidence" value="ECO:0007669"/>
    <property type="project" value="UniProtKB-KW"/>
</dbReference>
<dbReference type="InterPro" id="IPR027417">
    <property type="entry name" value="P-loop_NTPase"/>
</dbReference>
<reference evidence="15 16" key="1">
    <citation type="submission" date="2017-08" db="EMBL/GenBank/DDBJ databases">
        <title>Reclassification of Bisgaard taxon 37 and 44.</title>
        <authorList>
            <person name="Christensen H."/>
        </authorList>
    </citation>
    <scope>NUCLEOTIDE SEQUENCE [LARGE SCALE GENOMIC DNA]</scope>
    <source>
        <strain evidence="15 16">B96_3</strain>
    </source>
</reference>
<proteinExistence type="inferred from homology"/>
<dbReference type="EMBL" id="NRHC01000097">
    <property type="protein sequence ID" value="RIY31367.1"/>
    <property type="molecule type" value="Genomic_DNA"/>
</dbReference>
<dbReference type="AlphaFoldDB" id="A0A3A1Y5C0"/>
<keyword evidence="16" id="KW-1185">Reference proteome</keyword>
<dbReference type="RefSeq" id="WP_119525607.1">
    <property type="nucleotide sequence ID" value="NZ_NRHC01000097.1"/>
</dbReference>
<evidence type="ECO:0000256" key="7">
    <source>
        <dbReference type="ARBA" id="ARBA00022840"/>
    </source>
</evidence>
<dbReference type="Gene3D" id="3.40.50.300">
    <property type="entry name" value="P-loop containing nucleotide triphosphate hydrolases"/>
    <property type="match status" value="3"/>
</dbReference>
<keyword evidence="2" id="KW-0963">Cytoplasm</keyword>
<keyword evidence="4" id="KW-0547">Nucleotide-binding</keyword>
<keyword evidence="10" id="KW-0234">DNA repair</keyword>
<dbReference type="PANTHER" id="PTHR43152">
    <property type="entry name" value="UVRABC SYSTEM PROTEIN A"/>
    <property type="match status" value="1"/>
</dbReference>
<organism evidence="15 16">
    <name type="scientific">Psittacicella hinzii</name>
    <dbReference type="NCBI Taxonomy" id="2028575"/>
    <lineage>
        <taxon>Bacteria</taxon>
        <taxon>Pseudomonadati</taxon>
        <taxon>Pseudomonadota</taxon>
        <taxon>Gammaproteobacteria</taxon>
        <taxon>Pasteurellales</taxon>
        <taxon>Psittacicellaceae</taxon>
        <taxon>Psittacicella</taxon>
    </lineage>
</organism>
<evidence type="ECO:0000256" key="11">
    <source>
        <dbReference type="ARBA" id="ARBA00038000"/>
    </source>
</evidence>
<dbReference type="GO" id="GO:0016887">
    <property type="term" value="F:ATP hydrolysis activity"/>
    <property type="evidence" value="ECO:0007669"/>
    <property type="project" value="InterPro"/>
</dbReference>
<evidence type="ECO:0000256" key="1">
    <source>
        <dbReference type="ARBA" id="ARBA00004496"/>
    </source>
</evidence>
<dbReference type="GO" id="GO:0004518">
    <property type="term" value="F:nuclease activity"/>
    <property type="evidence" value="ECO:0007669"/>
    <property type="project" value="UniProtKB-KW"/>
</dbReference>
<dbReference type="Gene3D" id="1.20.1580.10">
    <property type="entry name" value="ABC transporter ATPase like domain"/>
    <property type="match status" value="2"/>
</dbReference>
<keyword evidence="3" id="KW-0677">Repeat</keyword>
<dbReference type="InterPro" id="IPR003439">
    <property type="entry name" value="ABC_transporter-like_ATP-bd"/>
</dbReference>
<comment type="similarity">
    <text evidence="11">Belongs to the ABC transporter superfamily. UvrA family.</text>
</comment>
<evidence type="ECO:0000256" key="6">
    <source>
        <dbReference type="ARBA" id="ARBA00022769"/>
    </source>
</evidence>
<feature type="domain" description="ABC transporter" evidence="14">
    <location>
        <begin position="331"/>
        <end position="576"/>
    </location>
</feature>
<keyword evidence="9" id="KW-0238">DNA-binding</keyword>
<sequence>MQENKFIHLQNAYVNNLHIPDLKIPLNQFVVLSGPSGSGKTTLIKDILIPKSQEILNLSPQSFNISSYYNNNKRLQVTGITPIQYLSQRFINKNKRLNLAQLLGIDHPLNLLFTYFATFNNQEGNQALTYETLVKLIEDSPAPDEQFYEVVKDRIQQRFYLTMPVPLALIPSVQKLDFSSAKDLSKEEIVDFNKKILNIIEDFYSSYLDIVIINKKHLFDFYDLKDFEVNDLPFAIESIDVSFNKFRNGKVLSEDFLVELQSDFYEVLQFQEKLFQDLFNQNASLLTNLTSLGLTELDKKEVTDYSNKNFNALRLVYPPQIGFYSPLNKKVEDHSLISTVSSGDKEQILDLKNPSTFSTYGKHRCQSCGGTGIDPVEDNSTKDLCSTCFGTGLAEHIFQATFADKNYAELYNLTLEKLHSFLKAQITTIEDEQANSSIIDLEAFKNALIGEIVEKLEHLIDINITYLNLARKIDTLSGGEVQRILLSKILSSQTTNVTYILDEPSIGLHPADNHRLIKKIRQLVEKGNSVIAIEHDRDFIEQADYLIYLNEGNILFNDQRANLDKADLALNKYLKFEQPISQVLSEVNNFEYNQELDSLRATIDQESLKVALVNTNYKRTFTLEKIEEYAKEQGVAVKTLVSPEYRAQKLKDHTKIVYKNINVGYFEQETITLVRNAINVITGVSGSGKSIFADKVLYAATEACLKIKEKEFETKRCLPKDLQKKFKLDNILGIGFEKKSRLSRFDRVLYASQSIGKNDYSKTLLKFIEMDEELATLFYENSAMLQREQKGKAKNLTAKDFVVKRKYTKNLCPECKGKQFITINLEEDNVEKVTCFECNGAGFAPYVLAETIAYDPNSSVKYNISEFSNLTVDQAFDFLIKYHKRNPSLNLKNIILKLGYLKRFRLGHLNLNRYLSNISGGELQRLYLIKEISITDVKTRRKNPECLIIIDEPSTGLHFDDIQSMLDFMVELKNEGHTLVIIEHNVDLIYNCDYLVEFGPGSAEKGGKVIFSGTIKDLLDTVNSKNSPYLSSIMQEISNYHLNYQKIIEHLN</sequence>
<evidence type="ECO:0000256" key="2">
    <source>
        <dbReference type="ARBA" id="ARBA00022490"/>
    </source>
</evidence>
<dbReference type="GO" id="GO:0003677">
    <property type="term" value="F:DNA binding"/>
    <property type="evidence" value="ECO:0007669"/>
    <property type="project" value="UniProtKB-KW"/>
</dbReference>
<comment type="caution">
    <text evidence="15">The sequence shown here is derived from an EMBL/GenBank/DDBJ whole genome shotgun (WGS) entry which is preliminary data.</text>
</comment>
<evidence type="ECO:0000256" key="3">
    <source>
        <dbReference type="ARBA" id="ARBA00022737"/>
    </source>
</evidence>
<gene>
    <name evidence="15" type="ORF">CKF54_06795</name>
</gene>
<evidence type="ECO:0000256" key="4">
    <source>
        <dbReference type="ARBA" id="ARBA00022741"/>
    </source>
</evidence>
<dbReference type="OrthoDB" id="9809851at2"/>
<evidence type="ECO:0000259" key="14">
    <source>
        <dbReference type="PROSITE" id="PS50893"/>
    </source>
</evidence>
<evidence type="ECO:0000256" key="10">
    <source>
        <dbReference type="ARBA" id="ARBA00023204"/>
    </source>
</evidence>
<protein>
    <recommendedName>
        <fullName evidence="12">UvrABC system protein A</fullName>
    </recommendedName>
    <alternativeName>
        <fullName evidence="13">Excinuclease ABC subunit A</fullName>
    </alternativeName>
</protein>
<accession>A0A3A1Y5C0</accession>
<dbReference type="GO" id="GO:0005737">
    <property type="term" value="C:cytoplasm"/>
    <property type="evidence" value="ECO:0007669"/>
    <property type="project" value="UniProtKB-SubCell"/>
</dbReference>